<feature type="compositionally biased region" description="Polar residues" evidence="1">
    <location>
        <begin position="748"/>
        <end position="772"/>
    </location>
</feature>
<feature type="compositionally biased region" description="Polar residues" evidence="1">
    <location>
        <begin position="424"/>
        <end position="441"/>
    </location>
</feature>
<dbReference type="GO" id="GO:0005884">
    <property type="term" value="C:actin filament"/>
    <property type="evidence" value="ECO:0007669"/>
    <property type="project" value="TreeGrafter"/>
</dbReference>
<name>A0A6J8A8Z5_MYTCO</name>
<dbReference type="GO" id="GO:0030041">
    <property type="term" value="P:actin filament polymerization"/>
    <property type="evidence" value="ECO:0007669"/>
    <property type="project" value="TreeGrafter"/>
</dbReference>
<feature type="compositionally biased region" description="Low complexity" evidence="1">
    <location>
        <begin position="278"/>
        <end position="294"/>
    </location>
</feature>
<feature type="region of interest" description="Disordered" evidence="1">
    <location>
        <begin position="642"/>
        <end position="695"/>
    </location>
</feature>
<dbReference type="SUPFAM" id="SSF101447">
    <property type="entry name" value="Formin homology 2 domain (FH2 domain)"/>
    <property type="match status" value="1"/>
</dbReference>
<feature type="region of interest" description="Disordered" evidence="1">
    <location>
        <begin position="871"/>
        <end position="933"/>
    </location>
</feature>
<reference evidence="2 3" key="1">
    <citation type="submission" date="2020-06" db="EMBL/GenBank/DDBJ databases">
        <authorList>
            <person name="Li R."/>
            <person name="Bekaert M."/>
        </authorList>
    </citation>
    <scope>NUCLEOTIDE SEQUENCE [LARGE SCALE GENOMIC DNA]</scope>
    <source>
        <strain evidence="3">wild</strain>
    </source>
</reference>
<feature type="compositionally biased region" description="Pro residues" evidence="1">
    <location>
        <begin position="311"/>
        <end position="328"/>
    </location>
</feature>
<feature type="compositionally biased region" description="Polar residues" evidence="1">
    <location>
        <begin position="388"/>
        <end position="405"/>
    </location>
</feature>
<dbReference type="PANTHER" id="PTHR45691">
    <property type="entry name" value="PROTEIN DIAPHANOUS"/>
    <property type="match status" value="1"/>
</dbReference>
<feature type="region of interest" description="Disordered" evidence="1">
    <location>
        <begin position="729"/>
        <end position="780"/>
    </location>
</feature>
<feature type="compositionally biased region" description="Polar residues" evidence="1">
    <location>
        <begin position="664"/>
        <end position="688"/>
    </location>
</feature>
<feature type="region of interest" description="Disordered" evidence="1">
    <location>
        <begin position="1"/>
        <end position="91"/>
    </location>
</feature>
<feature type="compositionally biased region" description="Pro residues" evidence="1">
    <location>
        <begin position="480"/>
        <end position="494"/>
    </location>
</feature>
<accession>A0A6J8A8Z5</accession>
<proteinExistence type="predicted"/>
<dbReference type="OrthoDB" id="10437477at2759"/>
<evidence type="ECO:0000256" key="1">
    <source>
        <dbReference type="SAM" id="MobiDB-lite"/>
    </source>
</evidence>
<feature type="compositionally biased region" description="Basic and acidic residues" evidence="1">
    <location>
        <begin position="133"/>
        <end position="173"/>
    </location>
</feature>
<organism evidence="2 3">
    <name type="scientific">Mytilus coruscus</name>
    <name type="common">Sea mussel</name>
    <dbReference type="NCBI Taxonomy" id="42192"/>
    <lineage>
        <taxon>Eukaryota</taxon>
        <taxon>Metazoa</taxon>
        <taxon>Spiralia</taxon>
        <taxon>Lophotrochozoa</taxon>
        <taxon>Mollusca</taxon>
        <taxon>Bivalvia</taxon>
        <taxon>Autobranchia</taxon>
        <taxon>Pteriomorphia</taxon>
        <taxon>Mytilida</taxon>
        <taxon>Mytiloidea</taxon>
        <taxon>Mytilidae</taxon>
        <taxon>Mytilinae</taxon>
        <taxon>Mytilus</taxon>
    </lineage>
</organism>
<feature type="region of interest" description="Disordered" evidence="1">
    <location>
        <begin position="103"/>
        <end position="122"/>
    </location>
</feature>
<evidence type="ECO:0000313" key="2">
    <source>
        <dbReference type="EMBL" id="CAC5363057.1"/>
    </source>
</evidence>
<feature type="compositionally biased region" description="Pro residues" evidence="1">
    <location>
        <begin position="407"/>
        <end position="422"/>
    </location>
</feature>
<feature type="compositionally biased region" description="Basic and acidic residues" evidence="1">
    <location>
        <begin position="103"/>
        <end position="119"/>
    </location>
</feature>
<protein>
    <submittedName>
        <fullName evidence="2">Uncharacterized protein</fullName>
    </submittedName>
</protein>
<dbReference type="EMBL" id="CACVKT020000784">
    <property type="protein sequence ID" value="CAC5363057.1"/>
    <property type="molecule type" value="Genomic_DNA"/>
</dbReference>
<feature type="region of interest" description="Disordered" evidence="1">
    <location>
        <begin position="558"/>
        <end position="588"/>
    </location>
</feature>
<feature type="compositionally biased region" description="Polar residues" evidence="1">
    <location>
        <begin position="575"/>
        <end position="588"/>
    </location>
</feature>
<feature type="compositionally biased region" description="Polar residues" evidence="1">
    <location>
        <begin position="231"/>
        <end position="253"/>
    </location>
</feature>
<feature type="compositionally biased region" description="Polar residues" evidence="1">
    <location>
        <begin position="894"/>
        <end position="917"/>
    </location>
</feature>
<sequence length="933" mass="104136">MKKTLEDDFQNSMSKLPLVEKPGQDGPEDDINVALDQAVKDPNDLGLTDEMDTTRQTDDLETTGITDELDTTGKTDEFDTTGPIDDENMDDGYEKLIVTTKKTESKIQKNSGPDREGKGKYFMSKFQGNEFERKWDEKINEWKDKKDKLRAEGKPIFEKPAEAQSKQSKESKGSVRWSTADIPPAEAFPRSSQMIRKHHSAPNQPITNEYHPEPSSGATRAKSMPYHSYRSKTYQSSEMVSSRPPYSTPSQEMLDSAAQLYRKQLEGDQHASRIAKISSAGPSDFKSSSSSQQSVRNLYATIARQSGERLQPPPAPPPPLPPTPPLPPKTWDMSALHPSSHQSVNNRNARLQMEAKHSSQQLGGDQHGRRISQISTRDPSDLMFPPGSRQSGSDQYDLSAWQSEGSLPPPAFPHTPPPPLPPGSRQSGNDQYALTTWQSEGSLPPPPLPLTPPSPLPPGSRQSRNDQYDFNAWQSEGSLPPYPPPPPPPPPPPQLQRQDILPPHLRSQQSINNHKARMQMAAKHSAQQLGGDEQVENKSQISDFIIYHSIRKSVKDRNASNAKLSAQRFPPPPTENQDMSAPHLSSQQSIEDHYARMQMVAKQLGGDMHARKISQISSKGLSDFTSSPRSQQSVNDQYAINARQSAERRPPYQTESQDMLARHLSSQQSIENRNSRLQMEGQHPSQHSGGDMHARKISQISSKGLSDFTSSPRSQQSVNDQFAINAKQSAERRPHYQTESQDMLAPHLSSQQSIENRNSRLQMEAQHSSQQFEGDEHSRKISQISLKGPSNFTLPPGSLQSVNEQYAKDVRQSVERLPPPQTESQDMLAPHLSRQQSIENQYARLQMGAKHSSQSVTHHKAGASRTLQMTESFKSNPSESEGLSTTHMGRRQISDVQYSSQTSNMARQHPSYPNQGQDLLDPSEHPASKTCRW</sequence>
<gene>
    <name evidence="2" type="ORF">MCOR_4619</name>
</gene>
<feature type="compositionally biased region" description="Polar residues" evidence="1">
    <location>
        <begin position="871"/>
        <end position="887"/>
    </location>
</feature>
<dbReference type="PANTHER" id="PTHR45691:SF6">
    <property type="entry name" value="PROTEIN DIAPHANOUS"/>
    <property type="match status" value="1"/>
</dbReference>
<dbReference type="InterPro" id="IPR051412">
    <property type="entry name" value="Formin_Homology_Diaphanous_sf"/>
</dbReference>
<dbReference type="AlphaFoldDB" id="A0A6J8A8Z5"/>
<feature type="region of interest" description="Disordered" evidence="1">
    <location>
        <begin position="133"/>
        <end position="534"/>
    </location>
</feature>
<evidence type="ECO:0000313" key="3">
    <source>
        <dbReference type="Proteomes" id="UP000507470"/>
    </source>
</evidence>
<keyword evidence="3" id="KW-1185">Reference proteome</keyword>
<feature type="compositionally biased region" description="Pro residues" evidence="1">
    <location>
        <begin position="443"/>
        <end position="458"/>
    </location>
</feature>
<dbReference type="Proteomes" id="UP000507470">
    <property type="component" value="Unassembled WGS sequence"/>
</dbReference>
<feature type="compositionally biased region" description="Polar residues" evidence="1">
    <location>
        <begin position="337"/>
        <end position="349"/>
    </location>
</feature>